<keyword evidence="3" id="KW-1185">Reference proteome</keyword>
<protein>
    <submittedName>
        <fullName evidence="2">Uncharacterized protein</fullName>
    </submittedName>
</protein>
<dbReference type="Proteomes" id="UP001152888">
    <property type="component" value="Unassembled WGS sequence"/>
</dbReference>
<evidence type="ECO:0000256" key="1">
    <source>
        <dbReference type="SAM" id="SignalP"/>
    </source>
</evidence>
<feature type="signal peptide" evidence="1">
    <location>
        <begin position="1"/>
        <end position="20"/>
    </location>
</feature>
<name>A0A9P0K422_ACAOB</name>
<sequence>MLVKYCVFVILLVSFQYVQCYKNIEYTRIIVDYYQKCYRPKPFTSMMTYMANMDPDPTWEFAKDKNGLAKYISNHYSELGLDQVNHGCLMDFYHRHRDFFDRNVLEDKSLEDPEMISLLHCAGKLAANFFENNISSEPADLVKCVDKNFSSPSV</sequence>
<accession>A0A9P0K422</accession>
<evidence type="ECO:0000313" key="3">
    <source>
        <dbReference type="Proteomes" id="UP001152888"/>
    </source>
</evidence>
<feature type="chain" id="PRO_5040401475" evidence="1">
    <location>
        <begin position="21"/>
        <end position="154"/>
    </location>
</feature>
<proteinExistence type="predicted"/>
<comment type="caution">
    <text evidence="2">The sequence shown here is derived from an EMBL/GenBank/DDBJ whole genome shotgun (WGS) entry which is preliminary data.</text>
</comment>
<evidence type="ECO:0000313" key="2">
    <source>
        <dbReference type="EMBL" id="CAH1967044.1"/>
    </source>
</evidence>
<keyword evidence="1" id="KW-0732">Signal</keyword>
<reference evidence="2" key="1">
    <citation type="submission" date="2022-03" db="EMBL/GenBank/DDBJ databases">
        <authorList>
            <person name="Sayadi A."/>
        </authorList>
    </citation>
    <scope>NUCLEOTIDE SEQUENCE</scope>
</reference>
<dbReference type="EMBL" id="CAKOFQ010006741">
    <property type="protein sequence ID" value="CAH1967044.1"/>
    <property type="molecule type" value="Genomic_DNA"/>
</dbReference>
<gene>
    <name evidence="2" type="ORF">ACAOBT_LOCUS7188</name>
</gene>
<dbReference type="AlphaFoldDB" id="A0A9P0K422"/>
<organism evidence="2 3">
    <name type="scientific">Acanthoscelides obtectus</name>
    <name type="common">Bean weevil</name>
    <name type="synonym">Bruchus obtectus</name>
    <dbReference type="NCBI Taxonomy" id="200917"/>
    <lineage>
        <taxon>Eukaryota</taxon>
        <taxon>Metazoa</taxon>
        <taxon>Ecdysozoa</taxon>
        <taxon>Arthropoda</taxon>
        <taxon>Hexapoda</taxon>
        <taxon>Insecta</taxon>
        <taxon>Pterygota</taxon>
        <taxon>Neoptera</taxon>
        <taxon>Endopterygota</taxon>
        <taxon>Coleoptera</taxon>
        <taxon>Polyphaga</taxon>
        <taxon>Cucujiformia</taxon>
        <taxon>Chrysomeloidea</taxon>
        <taxon>Chrysomelidae</taxon>
        <taxon>Bruchinae</taxon>
        <taxon>Bruchini</taxon>
        <taxon>Acanthoscelides</taxon>
    </lineage>
</organism>
<dbReference type="OrthoDB" id="6749962at2759"/>